<evidence type="ECO:0000313" key="2">
    <source>
        <dbReference type="Proteomes" id="UP000199534"/>
    </source>
</evidence>
<dbReference type="AlphaFoldDB" id="A0A1I6FXJ2"/>
<keyword evidence="2" id="KW-1185">Reference proteome</keyword>
<name>A0A1I6FXJ2_9FLAO</name>
<dbReference type="STRING" id="400055.SAMN04490243_0864"/>
<protein>
    <submittedName>
        <fullName evidence="1">Uncharacterized protein</fullName>
    </submittedName>
</protein>
<reference evidence="1 2" key="1">
    <citation type="submission" date="2016-10" db="EMBL/GenBank/DDBJ databases">
        <authorList>
            <person name="de Groot N.N."/>
        </authorList>
    </citation>
    <scope>NUCLEOTIDE SEQUENCE [LARGE SCALE GENOMIC DNA]</scope>
    <source>
        <strain evidence="1 2">DSM 21019</strain>
    </source>
</reference>
<proteinExistence type="predicted"/>
<dbReference type="Proteomes" id="UP000199534">
    <property type="component" value="Unassembled WGS sequence"/>
</dbReference>
<dbReference type="OrthoDB" id="1443520at2"/>
<dbReference type="EMBL" id="FOYQ01000001">
    <property type="protein sequence ID" value="SFR34648.1"/>
    <property type="molecule type" value="Genomic_DNA"/>
</dbReference>
<dbReference type="RefSeq" id="WP_092980951.1">
    <property type="nucleotide sequence ID" value="NZ_FOYQ01000001.1"/>
</dbReference>
<gene>
    <name evidence="1" type="ORF">SAMN04490243_0864</name>
</gene>
<accession>A0A1I6FXJ2</accession>
<organism evidence="1 2">
    <name type="scientific">Robiginitalea myxolifaciens</name>
    <dbReference type="NCBI Taxonomy" id="400055"/>
    <lineage>
        <taxon>Bacteria</taxon>
        <taxon>Pseudomonadati</taxon>
        <taxon>Bacteroidota</taxon>
        <taxon>Flavobacteriia</taxon>
        <taxon>Flavobacteriales</taxon>
        <taxon>Flavobacteriaceae</taxon>
        <taxon>Robiginitalea</taxon>
    </lineage>
</organism>
<sequence length="170" mass="19421">MFSTHFFLRNNAILVVFAVLFLNGCGDAEAPEAIAEPEAQVVEVAIPQPVNLRPRVATMLDGWTEYKDWATRMDELLKTEDGGEVLLLAEELLELSQALETSEFPADADKPSIRSRIRVVRTFLLKLKEDFHYQLNYRDSQLLTAEAYNALREQFNRLDAMNIDPTIFDK</sequence>
<evidence type="ECO:0000313" key="1">
    <source>
        <dbReference type="EMBL" id="SFR34648.1"/>
    </source>
</evidence>